<reference evidence="7 8" key="1">
    <citation type="submission" date="2018-10" db="EMBL/GenBank/DDBJ databases">
        <title>Genomic Encyclopedia of Archaeal and Bacterial Type Strains, Phase II (KMG-II): from individual species to whole genera.</title>
        <authorList>
            <person name="Goeker M."/>
        </authorList>
    </citation>
    <scope>NUCLEOTIDE SEQUENCE [LARGE SCALE GENOMIC DNA]</scope>
    <source>
        <strain evidence="7 8">DSM 45657</strain>
    </source>
</reference>
<evidence type="ECO:0000256" key="3">
    <source>
        <dbReference type="ARBA" id="ARBA00023002"/>
    </source>
</evidence>
<keyword evidence="2" id="KW-0479">Metal-binding</keyword>
<dbReference type="InterPro" id="IPR002355">
    <property type="entry name" value="Cu_oxidase_Cu_BS"/>
</dbReference>
<dbReference type="InterPro" id="IPR045087">
    <property type="entry name" value="Cu-oxidase_fam"/>
</dbReference>
<dbReference type="Proteomes" id="UP000282454">
    <property type="component" value="Unassembled WGS sequence"/>
</dbReference>
<dbReference type="Pfam" id="PF07731">
    <property type="entry name" value="Cu-oxidase_2"/>
    <property type="match status" value="1"/>
</dbReference>
<keyword evidence="4" id="KW-0732">Signal</keyword>
<dbReference type="GO" id="GO:0051301">
    <property type="term" value="P:cell division"/>
    <property type="evidence" value="ECO:0007669"/>
    <property type="project" value="UniProtKB-KW"/>
</dbReference>
<dbReference type="AlphaFoldDB" id="A0A421BC17"/>
<name>A0A421BC17_9PSEU</name>
<comment type="similarity">
    <text evidence="1">Belongs to the multicopper oxidase family.</text>
</comment>
<keyword evidence="3" id="KW-0560">Oxidoreductase</keyword>
<keyword evidence="7" id="KW-0132">Cell division</keyword>
<dbReference type="RefSeq" id="WP_121390459.1">
    <property type="nucleotide sequence ID" value="NZ_RCDD01000001.1"/>
</dbReference>
<dbReference type="InterPro" id="IPR011707">
    <property type="entry name" value="Cu-oxidase-like_N"/>
</dbReference>
<feature type="signal peptide" evidence="4">
    <location>
        <begin position="1"/>
        <end position="21"/>
    </location>
</feature>
<dbReference type="OrthoDB" id="345021at2"/>
<evidence type="ECO:0000259" key="5">
    <source>
        <dbReference type="Pfam" id="PF07731"/>
    </source>
</evidence>
<comment type="caution">
    <text evidence="7">The sequence shown here is derived from an EMBL/GenBank/DDBJ whole genome shotgun (WGS) entry which is preliminary data.</text>
</comment>
<dbReference type="CDD" id="cd13867">
    <property type="entry name" value="CuRO_2_CueO_FtsP"/>
    <property type="match status" value="1"/>
</dbReference>
<dbReference type="PANTHER" id="PTHR48267">
    <property type="entry name" value="CUPREDOXIN SUPERFAMILY PROTEIN"/>
    <property type="match status" value="1"/>
</dbReference>
<keyword evidence="8" id="KW-1185">Reference proteome</keyword>
<dbReference type="GO" id="GO:0016491">
    <property type="term" value="F:oxidoreductase activity"/>
    <property type="evidence" value="ECO:0007669"/>
    <property type="project" value="UniProtKB-KW"/>
</dbReference>
<evidence type="ECO:0000256" key="2">
    <source>
        <dbReference type="ARBA" id="ARBA00022723"/>
    </source>
</evidence>
<gene>
    <name evidence="7" type="ORF">CLV68_2431</name>
</gene>
<feature type="domain" description="Plastocyanin-like" evidence="6">
    <location>
        <begin position="57"/>
        <end position="169"/>
    </location>
</feature>
<dbReference type="PROSITE" id="PS51257">
    <property type="entry name" value="PROKAR_LIPOPROTEIN"/>
    <property type="match status" value="1"/>
</dbReference>
<organism evidence="7 8">
    <name type="scientific">Actinokineospora cianjurensis</name>
    <dbReference type="NCBI Taxonomy" id="585224"/>
    <lineage>
        <taxon>Bacteria</taxon>
        <taxon>Bacillati</taxon>
        <taxon>Actinomycetota</taxon>
        <taxon>Actinomycetes</taxon>
        <taxon>Pseudonocardiales</taxon>
        <taxon>Pseudonocardiaceae</taxon>
        <taxon>Actinokineospora</taxon>
    </lineage>
</organism>
<dbReference type="PANTHER" id="PTHR48267:SF1">
    <property type="entry name" value="BILIRUBIN OXIDASE"/>
    <property type="match status" value="1"/>
</dbReference>
<feature type="domain" description="Plastocyanin-like" evidence="5">
    <location>
        <begin position="353"/>
        <end position="463"/>
    </location>
</feature>
<evidence type="ECO:0000256" key="4">
    <source>
        <dbReference type="SAM" id="SignalP"/>
    </source>
</evidence>
<dbReference type="Pfam" id="PF07732">
    <property type="entry name" value="Cu-oxidase_3"/>
    <property type="match status" value="1"/>
</dbReference>
<evidence type="ECO:0000256" key="1">
    <source>
        <dbReference type="ARBA" id="ARBA00010609"/>
    </source>
</evidence>
<dbReference type="GO" id="GO:0005507">
    <property type="term" value="F:copper ion binding"/>
    <property type="evidence" value="ECO:0007669"/>
    <property type="project" value="InterPro"/>
</dbReference>
<dbReference type="InterPro" id="IPR008972">
    <property type="entry name" value="Cupredoxin"/>
</dbReference>
<accession>A0A421BC17</accession>
<dbReference type="InterPro" id="IPR011706">
    <property type="entry name" value="Cu-oxidase_C"/>
</dbReference>
<sequence length="482" mass="53251">MRRRSFLTALALAGLAGCDTAAGPVTSGFGNRLRIPPLLDPPVDASGVRRFELALRRGQTEFLPGRPVDTWGINGTYLGPTLRARRGDRVAFAVANRVGDPTTLHWHGMRLPAVMDGGPHQVIAPDSIWSPEWTIDQRAATCWYHPHPHEQTARHVYRGLAGLFLLDDPDAPELPRQYGVDDIPVIIQDKRFDQRGAMIESFDGTFGLTGDTVLVNGTLGPFLDITTTRVRFRLLNASNARIYGVGFADRRTFQVIATDSGLLPAPVDADRVVLSPGERLEIVAEFTPGEQVLLRSTGDTSDGANAIERGDFDLVSLNAEPRLRQVPPVPAVLSTEPPIHPAPNARVRRFVLTGFEINHRPMDLTRIDEVVPAGAQEIWEIDNTTYTHNFHIHDAAFRVLQVNGAEPEAYLRGPKDTVYVPKLAKVRLAVRFGTHTDPRTPYMYHCHILRHEDQGMMGQFVVVAPGTEDGVSRQLPAPAHHR</sequence>
<keyword evidence="7" id="KW-0131">Cell cycle</keyword>
<proteinExistence type="inferred from homology"/>
<dbReference type="PROSITE" id="PS00080">
    <property type="entry name" value="MULTICOPPER_OXIDASE2"/>
    <property type="match status" value="1"/>
</dbReference>
<dbReference type="SUPFAM" id="SSF49503">
    <property type="entry name" value="Cupredoxins"/>
    <property type="match status" value="2"/>
</dbReference>
<dbReference type="EMBL" id="RCDD01000001">
    <property type="protein sequence ID" value="RLK61887.1"/>
    <property type="molecule type" value="Genomic_DNA"/>
</dbReference>
<evidence type="ECO:0000313" key="7">
    <source>
        <dbReference type="EMBL" id="RLK61887.1"/>
    </source>
</evidence>
<feature type="chain" id="PRO_5019180913" evidence="4">
    <location>
        <begin position="22"/>
        <end position="482"/>
    </location>
</feature>
<evidence type="ECO:0000313" key="8">
    <source>
        <dbReference type="Proteomes" id="UP000282454"/>
    </source>
</evidence>
<dbReference type="Gene3D" id="2.60.40.420">
    <property type="entry name" value="Cupredoxins - blue copper proteins"/>
    <property type="match status" value="3"/>
</dbReference>
<dbReference type="CDD" id="cd13890">
    <property type="entry name" value="CuRO_3_CueO_FtsP"/>
    <property type="match status" value="1"/>
</dbReference>
<dbReference type="CDD" id="cd04232">
    <property type="entry name" value="CuRO_1_CueO_FtsP"/>
    <property type="match status" value="1"/>
</dbReference>
<protein>
    <submittedName>
        <fullName evidence="7">Cell division protein SufI</fullName>
    </submittedName>
</protein>
<evidence type="ECO:0000259" key="6">
    <source>
        <dbReference type="Pfam" id="PF07732"/>
    </source>
</evidence>